<name>A0AA86SDV2_9FABA</name>
<evidence type="ECO:0000313" key="2">
    <source>
        <dbReference type="Proteomes" id="UP001189624"/>
    </source>
</evidence>
<evidence type="ECO:0000313" key="1">
    <source>
        <dbReference type="EMBL" id="CAJ1953421.1"/>
    </source>
</evidence>
<dbReference type="Gramene" id="rna-AYBTSS11_LOCUS15837">
    <property type="protein sequence ID" value="CAJ1953421.1"/>
    <property type="gene ID" value="gene-AYBTSS11_LOCUS15837"/>
</dbReference>
<organism evidence="1 2">
    <name type="scientific">Sphenostylis stenocarpa</name>
    <dbReference type="NCBI Taxonomy" id="92480"/>
    <lineage>
        <taxon>Eukaryota</taxon>
        <taxon>Viridiplantae</taxon>
        <taxon>Streptophyta</taxon>
        <taxon>Embryophyta</taxon>
        <taxon>Tracheophyta</taxon>
        <taxon>Spermatophyta</taxon>
        <taxon>Magnoliopsida</taxon>
        <taxon>eudicotyledons</taxon>
        <taxon>Gunneridae</taxon>
        <taxon>Pentapetalae</taxon>
        <taxon>rosids</taxon>
        <taxon>fabids</taxon>
        <taxon>Fabales</taxon>
        <taxon>Fabaceae</taxon>
        <taxon>Papilionoideae</taxon>
        <taxon>50 kb inversion clade</taxon>
        <taxon>NPAAA clade</taxon>
        <taxon>indigoferoid/millettioid clade</taxon>
        <taxon>Phaseoleae</taxon>
        <taxon>Sphenostylis</taxon>
    </lineage>
</organism>
<sequence>MSAEIKQHSGLLNGASGDINKIGNAEECAALHLLPVFRKQPTVLVQVRAWTMMRPKELVGLMNH</sequence>
<dbReference type="AlphaFoldDB" id="A0AA86SDV2"/>
<accession>A0AA86SDV2</accession>
<protein>
    <submittedName>
        <fullName evidence="1">Uncharacterized protein</fullName>
    </submittedName>
</protein>
<gene>
    <name evidence="1" type="ORF">AYBTSS11_LOCUS15837</name>
</gene>
<proteinExistence type="predicted"/>
<dbReference type="Proteomes" id="UP001189624">
    <property type="component" value="Chromosome 4"/>
</dbReference>
<reference evidence="1" key="1">
    <citation type="submission" date="2023-10" db="EMBL/GenBank/DDBJ databases">
        <authorList>
            <person name="Domelevo Entfellner J.-B."/>
        </authorList>
    </citation>
    <scope>NUCLEOTIDE SEQUENCE</scope>
</reference>
<dbReference type="EMBL" id="OY731401">
    <property type="protein sequence ID" value="CAJ1953421.1"/>
    <property type="molecule type" value="Genomic_DNA"/>
</dbReference>
<keyword evidence="2" id="KW-1185">Reference proteome</keyword>